<evidence type="ECO:0000256" key="1">
    <source>
        <dbReference type="SAM" id="MobiDB-lite"/>
    </source>
</evidence>
<evidence type="ECO:0000313" key="2">
    <source>
        <dbReference type="EMBL" id="GFH24382.1"/>
    </source>
</evidence>
<feature type="non-terminal residue" evidence="2">
    <location>
        <position position="39"/>
    </location>
</feature>
<dbReference type="AlphaFoldDB" id="A0A6A0A3I8"/>
<organism evidence="2 3">
    <name type="scientific">Haematococcus lacustris</name>
    <name type="common">Green alga</name>
    <name type="synonym">Haematococcus pluvialis</name>
    <dbReference type="NCBI Taxonomy" id="44745"/>
    <lineage>
        <taxon>Eukaryota</taxon>
        <taxon>Viridiplantae</taxon>
        <taxon>Chlorophyta</taxon>
        <taxon>core chlorophytes</taxon>
        <taxon>Chlorophyceae</taxon>
        <taxon>CS clade</taxon>
        <taxon>Chlamydomonadales</taxon>
        <taxon>Haematococcaceae</taxon>
        <taxon>Haematococcus</taxon>
    </lineage>
</organism>
<proteinExistence type="predicted"/>
<reference evidence="2 3" key="1">
    <citation type="submission" date="2020-02" db="EMBL/GenBank/DDBJ databases">
        <title>Draft genome sequence of Haematococcus lacustris strain NIES-144.</title>
        <authorList>
            <person name="Morimoto D."/>
            <person name="Nakagawa S."/>
            <person name="Yoshida T."/>
            <person name="Sawayama S."/>
        </authorList>
    </citation>
    <scope>NUCLEOTIDE SEQUENCE [LARGE SCALE GENOMIC DNA]</scope>
    <source>
        <strain evidence="2 3">NIES-144</strain>
    </source>
</reference>
<protein>
    <submittedName>
        <fullName evidence="2">Uncharacterized protein</fullName>
    </submittedName>
</protein>
<gene>
    <name evidence="2" type="ORF">HaLaN_22170</name>
</gene>
<name>A0A6A0A3I8_HAELA</name>
<comment type="caution">
    <text evidence="2">The sequence shown here is derived from an EMBL/GenBank/DDBJ whole genome shotgun (WGS) entry which is preliminary data.</text>
</comment>
<accession>A0A6A0A3I8</accession>
<feature type="region of interest" description="Disordered" evidence="1">
    <location>
        <begin position="1"/>
        <end position="39"/>
    </location>
</feature>
<dbReference type="EMBL" id="BLLF01002522">
    <property type="protein sequence ID" value="GFH24382.1"/>
    <property type="molecule type" value="Genomic_DNA"/>
</dbReference>
<sequence length="39" mass="4001">MSINSRLSATKGGFNGKASFVDESLFGPSKSAAGEKPQV</sequence>
<dbReference type="Proteomes" id="UP000485058">
    <property type="component" value="Unassembled WGS sequence"/>
</dbReference>
<keyword evidence="3" id="KW-1185">Reference proteome</keyword>
<evidence type="ECO:0000313" key="3">
    <source>
        <dbReference type="Proteomes" id="UP000485058"/>
    </source>
</evidence>
<feature type="non-terminal residue" evidence="2">
    <location>
        <position position="1"/>
    </location>
</feature>